<dbReference type="CDD" id="cd14798">
    <property type="entry name" value="RX-CC_like"/>
    <property type="match status" value="1"/>
</dbReference>
<keyword evidence="3" id="KW-0611">Plant defense</keyword>
<feature type="domain" description="Disease resistance protein winged helix" evidence="7">
    <location>
        <begin position="445"/>
        <end position="515"/>
    </location>
</feature>
<dbReference type="Gene3D" id="1.20.5.4130">
    <property type="match status" value="1"/>
</dbReference>
<dbReference type="Gene3D" id="3.80.10.10">
    <property type="entry name" value="Ribonuclease Inhibitor"/>
    <property type="match status" value="2"/>
</dbReference>
<accession>K7KEW3</accession>
<dbReference type="Pfam" id="PF23559">
    <property type="entry name" value="WHD_DRP"/>
    <property type="match status" value="1"/>
</dbReference>
<dbReference type="InterPro" id="IPR058922">
    <property type="entry name" value="WHD_DRP"/>
</dbReference>
<evidence type="ECO:0000256" key="3">
    <source>
        <dbReference type="ARBA" id="ARBA00022821"/>
    </source>
</evidence>
<dbReference type="InterPro" id="IPR042197">
    <property type="entry name" value="Apaf_helical"/>
</dbReference>
<dbReference type="EMBL" id="CM000836">
    <property type="protein sequence ID" value="KRH66938.1"/>
    <property type="molecule type" value="Genomic_DNA"/>
</dbReference>
<evidence type="ECO:0000256" key="2">
    <source>
        <dbReference type="ARBA" id="ARBA00022741"/>
    </source>
</evidence>
<organism evidence="10">
    <name type="scientific">Glycine max</name>
    <name type="common">Soybean</name>
    <name type="synonym">Glycine hispida</name>
    <dbReference type="NCBI Taxonomy" id="3847"/>
    <lineage>
        <taxon>Eukaryota</taxon>
        <taxon>Viridiplantae</taxon>
        <taxon>Streptophyta</taxon>
        <taxon>Embryophyta</taxon>
        <taxon>Tracheophyta</taxon>
        <taxon>Spermatophyta</taxon>
        <taxon>Magnoliopsida</taxon>
        <taxon>eudicotyledons</taxon>
        <taxon>Gunneridae</taxon>
        <taxon>Pentapetalae</taxon>
        <taxon>rosids</taxon>
        <taxon>fabids</taxon>
        <taxon>Fabales</taxon>
        <taxon>Fabaceae</taxon>
        <taxon>Papilionoideae</taxon>
        <taxon>50 kb inversion clade</taxon>
        <taxon>NPAAA clade</taxon>
        <taxon>indigoferoid/millettioid clade</taxon>
        <taxon>Phaseoleae</taxon>
        <taxon>Glycine</taxon>
        <taxon>Glycine subgen. Soja</taxon>
    </lineage>
</organism>
<dbReference type="SMR" id="K7KEW3"/>
<dbReference type="Pfam" id="PF18052">
    <property type="entry name" value="Rx_N"/>
    <property type="match status" value="1"/>
</dbReference>
<dbReference type="FunFam" id="3.40.50.300:FF:001091">
    <property type="entry name" value="Probable disease resistance protein At1g61300"/>
    <property type="match status" value="1"/>
</dbReference>
<evidence type="ECO:0000313" key="11">
    <source>
        <dbReference type="Proteomes" id="UP000008827"/>
    </source>
</evidence>
<dbReference type="PRINTS" id="PR00364">
    <property type="entry name" value="DISEASERSIST"/>
</dbReference>
<dbReference type="PANTHER" id="PTHR36766">
    <property type="entry name" value="PLANT BROAD-SPECTRUM MILDEW RESISTANCE PROTEIN RPW8"/>
    <property type="match status" value="1"/>
</dbReference>
<evidence type="ECO:0000313" key="10">
    <source>
        <dbReference type="EnsemblPlants" id="KRH66938"/>
    </source>
</evidence>
<dbReference type="SUPFAM" id="SSF52058">
    <property type="entry name" value="L domain-like"/>
    <property type="match status" value="1"/>
</dbReference>
<keyword evidence="4" id="KW-0067">ATP-binding</keyword>
<dbReference type="PaxDb" id="3847-GLYMA03G29370.2"/>
<proteinExistence type="predicted"/>
<evidence type="ECO:0000259" key="5">
    <source>
        <dbReference type="Pfam" id="PF00931"/>
    </source>
</evidence>
<dbReference type="Pfam" id="PF23598">
    <property type="entry name" value="LRR_14"/>
    <property type="match status" value="1"/>
</dbReference>
<dbReference type="OrthoDB" id="2018467at2759"/>
<dbReference type="InterPro" id="IPR032675">
    <property type="entry name" value="LRR_dom_sf"/>
</dbReference>
<dbReference type="GO" id="GO:0005524">
    <property type="term" value="F:ATP binding"/>
    <property type="evidence" value="ECO:0007669"/>
    <property type="project" value="UniProtKB-KW"/>
</dbReference>
<feature type="domain" description="Disease resistance R13L4/SHOC-2-like LRR" evidence="8">
    <location>
        <begin position="577"/>
        <end position="776"/>
    </location>
</feature>
<reference evidence="10" key="2">
    <citation type="submission" date="2018-02" db="UniProtKB">
        <authorList>
            <consortium name="EnsemblPlants"/>
        </authorList>
    </citation>
    <scope>IDENTIFICATION</scope>
    <source>
        <strain evidence="10">Williams 82</strain>
    </source>
</reference>
<dbReference type="Pfam" id="PF00931">
    <property type="entry name" value="NB-ARC"/>
    <property type="match status" value="1"/>
</dbReference>
<dbReference type="Gene3D" id="1.10.8.430">
    <property type="entry name" value="Helical domain of apoptotic protease-activating factors"/>
    <property type="match status" value="1"/>
</dbReference>
<feature type="domain" description="NB-ARC" evidence="5">
    <location>
        <begin position="174"/>
        <end position="360"/>
    </location>
</feature>
<keyword evidence="1" id="KW-0677">Repeat</keyword>
<keyword evidence="2" id="KW-0547">Nucleotide-binding</keyword>
<dbReference type="InterPro" id="IPR002182">
    <property type="entry name" value="NB-ARC"/>
</dbReference>
<sequence>MAESFLFSIAESLLSKLASQAYEEASRVLGLYDHLKNLKDTLSLVQAVLLDADQKQEKNHELREWLRQLKRVFFDAENVLDEFECQTLQNQVIKAHGTTKDKVSHFLSTSNPLVFRYKMAQQIKDISMRLDKVAADRHKFGLQPIDVDTRVVHRREMREMTYSHVNDSDVIGREQDKGEIIELLMQQNPNDDHKSLSVIPIVGMGGLGKTTLAKFVFNDKGINKCFPLKMWVCVSDDFDLKQLIIKIINSADDSVFLADAPDRQKNLNKMDLEQLQNQLRNKLADQKFLLVLDDVWNEDRVKWVGLRNLIHVGAAAGSKILVTTRSHSIASMMGTASSHILQGLSLEDSWSLFVRWAFNEGEEENYPQLINIGREIVKKCRGVPLAVRTLGSLLFSKFEANQWEDARDNEIWNLPQKKDDILPALKLSYDLMPSYLRQCFALFSLYPKDYNFTSYGVIHLWGALGFLASPKKNRAQDDIAIQYLWELFSRSLLQDFVSHGTYYTFHIHDLVHDLALFVAKDDCLLVNSHIQSIPENIQHLSFVEKDFHGKSLTTKAVGVRTIIYPGAGAEANFEANKYLRILHLTHSTFETLPPFIGKLKHLRCLNLRKNKKIKRLPDSICKLQNLQFLFLKGCTELETLPKGLRKLISLYHFEITTKQAVLPENEIANLSYLQYLTIAYCDNVESLFSGIEFPVLKLLSVWCCKRLKSLPLDSKHFPALETLHVIKCDKLELFKGHGDQNFNLKLKEVTFVIMPQLEILPHWVQGCANTLLSLHLSYCLNLEVLPDWLPMLTNLRELNIDFCLKLRSLPDGMHRLTALEHLRIKDCDELCIKYKPQVGECWDQISHIKQITIDEQKIWKKR</sequence>
<dbReference type="KEGG" id="gmx:100805394"/>
<reference evidence="9 10" key="1">
    <citation type="journal article" date="2010" name="Nature">
        <title>Genome sequence of the palaeopolyploid soybean.</title>
        <authorList>
            <person name="Schmutz J."/>
            <person name="Cannon S.B."/>
            <person name="Schlueter J."/>
            <person name="Ma J."/>
            <person name="Mitros T."/>
            <person name="Nelson W."/>
            <person name="Hyten D.L."/>
            <person name="Song Q."/>
            <person name="Thelen J.J."/>
            <person name="Cheng J."/>
            <person name="Xu D."/>
            <person name="Hellsten U."/>
            <person name="May G.D."/>
            <person name="Yu Y."/>
            <person name="Sakurai T."/>
            <person name="Umezawa T."/>
            <person name="Bhattacharyya M.K."/>
            <person name="Sandhu D."/>
            <person name="Valliyodan B."/>
            <person name="Lindquist E."/>
            <person name="Peto M."/>
            <person name="Grant D."/>
            <person name="Shu S."/>
            <person name="Goodstein D."/>
            <person name="Barry K."/>
            <person name="Futrell-Griggs M."/>
            <person name="Abernathy B."/>
            <person name="Du J."/>
            <person name="Tian Z."/>
            <person name="Zhu L."/>
            <person name="Gill N."/>
            <person name="Joshi T."/>
            <person name="Libault M."/>
            <person name="Sethuraman A."/>
            <person name="Zhang X.-C."/>
            <person name="Shinozaki K."/>
            <person name="Nguyen H.T."/>
            <person name="Wing R.A."/>
            <person name="Cregan P."/>
            <person name="Specht J."/>
            <person name="Grimwood J."/>
            <person name="Rokhsar D."/>
            <person name="Stacey G."/>
            <person name="Shoemaker R.C."/>
            <person name="Jackson S.A."/>
        </authorList>
    </citation>
    <scope>NUCLEOTIDE SEQUENCE [LARGE SCALE GENOMIC DNA]</scope>
    <source>
        <strain evidence="10">cv. Williams 82</strain>
        <tissue evidence="9">Callus</tissue>
    </source>
</reference>
<name>K7KEW3_SOYBN</name>
<protein>
    <submittedName>
        <fullName evidence="9 10">Uncharacterized protein</fullName>
    </submittedName>
</protein>
<reference evidence="9" key="3">
    <citation type="submission" date="2018-07" db="EMBL/GenBank/DDBJ databases">
        <title>WGS assembly of Glycine max.</title>
        <authorList>
            <person name="Schmutz J."/>
            <person name="Cannon S."/>
            <person name="Schlueter J."/>
            <person name="Ma J."/>
            <person name="Mitros T."/>
            <person name="Nelson W."/>
            <person name="Hyten D."/>
            <person name="Song Q."/>
            <person name="Thelen J."/>
            <person name="Cheng J."/>
            <person name="Xu D."/>
            <person name="Hellsten U."/>
            <person name="May G."/>
            <person name="Yu Y."/>
            <person name="Sakurai T."/>
            <person name="Umezawa T."/>
            <person name="Bhattacharyya M."/>
            <person name="Sandhu D."/>
            <person name="Valliyodan B."/>
            <person name="Lindquist E."/>
            <person name="Peto M."/>
            <person name="Grant D."/>
            <person name="Shu S."/>
            <person name="Goodstein D."/>
            <person name="Barry K."/>
            <person name="Futrell-Griggs M."/>
            <person name="Abernathy B."/>
            <person name="Du J."/>
            <person name="Tian Z."/>
            <person name="Zhu L."/>
            <person name="Gill N."/>
            <person name="Joshi T."/>
            <person name="Libault M."/>
            <person name="Sethuraman A."/>
            <person name="Zhang X."/>
            <person name="Shinozaki K."/>
            <person name="Nguyen H."/>
            <person name="Wing R."/>
            <person name="Cregan P."/>
            <person name="Specht J."/>
            <person name="Grimwood J."/>
            <person name="Rokhsar D."/>
            <person name="Stacey G."/>
            <person name="Shoemaker R."/>
            <person name="Jackson S."/>
        </authorList>
    </citation>
    <scope>NUCLEOTIDE SEQUENCE</scope>
    <source>
        <tissue evidence="9">Callus</tissue>
    </source>
</reference>
<dbReference type="GO" id="GO:0043531">
    <property type="term" value="F:ADP binding"/>
    <property type="evidence" value="ECO:0007669"/>
    <property type="project" value="InterPro"/>
</dbReference>
<evidence type="ECO:0000259" key="8">
    <source>
        <dbReference type="Pfam" id="PF23598"/>
    </source>
</evidence>
<dbReference type="InterPro" id="IPR038005">
    <property type="entry name" value="RX-like_CC"/>
</dbReference>
<evidence type="ECO:0000256" key="1">
    <source>
        <dbReference type="ARBA" id="ARBA00022737"/>
    </source>
</evidence>
<dbReference type="InterPro" id="IPR055414">
    <property type="entry name" value="LRR_R13L4/SHOC2-like"/>
</dbReference>
<evidence type="ECO:0000259" key="6">
    <source>
        <dbReference type="Pfam" id="PF18052"/>
    </source>
</evidence>
<dbReference type="Gramene" id="KRH66938">
    <property type="protein sequence ID" value="KRH66938"/>
    <property type="gene ID" value="GLYMA_03G137200"/>
</dbReference>
<dbReference type="GeneID" id="100805394"/>
<dbReference type="InterPro" id="IPR041118">
    <property type="entry name" value="Rx_N"/>
</dbReference>
<dbReference type="PANTHER" id="PTHR36766:SF61">
    <property type="entry name" value="NB-ARC DOMAIN DISEASE RESISTANCE PROTEIN"/>
    <property type="match status" value="1"/>
</dbReference>
<dbReference type="SUPFAM" id="SSF52540">
    <property type="entry name" value="P-loop containing nucleoside triphosphate hydrolases"/>
    <property type="match status" value="1"/>
</dbReference>
<evidence type="ECO:0000256" key="4">
    <source>
        <dbReference type="ARBA" id="ARBA00022840"/>
    </source>
</evidence>
<evidence type="ECO:0000313" key="9">
    <source>
        <dbReference type="EMBL" id="KRH66938.1"/>
    </source>
</evidence>
<feature type="domain" description="Disease resistance N-terminal" evidence="6">
    <location>
        <begin position="11"/>
        <end position="98"/>
    </location>
</feature>
<dbReference type="OMA" id="DWLPMLT"/>
<dbReference type="HOGENOM" id="CLU_000837_8_1_1"/>
<dbReference type="Proteomes" id="UP000008827">
    <property type="component" value="Chromosome 3"/>
</dbReference>
<dbReference type="Gene3D" id="1.10.10.10">
    <property type="entry name" value="Winged helix-like DNA-binding domain superfamily/Winged helix DNA-binding domain"/>
    <property type="match status" value="1"/>
</dbReference>
<dbReference type="STRING" id="3847.K7KEW3"/>
<evidence type="ECO:0000259" key="7">
    <source>
        <dbReference type="Pfam" id="PF23559"/>
    </source>
</evidence>
<dbReference type="eggNOG" id="KOG4658">
    <property type="taxonomic scope" value="Eukaryota"/>
</dbReference>
<gene>
    <name evidence="10" type="primary">LOC100805394</name>
    <name evidence="9" type="ORF">GLYMA_03G137200</name>
</gene>
<dbReference type="EnsemblPlants" id="KRH66938">
    <property type="protein sequence ID" value="KRH66938"/>
    <property type="gene ID" value="GLYMA_03G137200"/>
</dbReference>
<dbReference type="InterPro" id="IPR036388">
    <property type="entry name" value="WH-like_DNA-bd_sf"/>
</dbReference>
<dbReference type="GO" id="GO:0098542">
    <property type="term" value="P:defense response to other organism"/>
    <property type="evidence" value="ECO:0000318"/>
    <property type="project" value="GO_Central"/>
</dbReference>
<dbReference type="InterPro" id="IPR027417">
    <property type="entry name" value="P-loop_NTPase"/>
</dbReference>
<keyword evidence="11" id="KW-1185">Reference proteome</keyword>
<dbReference type="Gene3D" id="3.40.50.300">
    <property type="entry name" value="P-loop containing nucleotide triphosphate hydrolases"/>
    <property type="match status" value="1"/>
</dbReference>
<dbReference type="AlphaFoldDB" id="K7KEW3"/>